<dbReference type="Gene3D" id="1.10.10.10">
    <property type="entry name" value="Winged helix-like DNA-binding domain superfamily/Winged helix DNA-binding domain"/>
    <property type="match status" value="1"/>
</dbReference>
<keyword evidence="6" id="KW-1185">Reference proteome</keyword>
<name>A0A917IDB1_9MICO</name>
<dbReference type="InterPro" id="IPR000792">
    <property type="entry name" value="Tscrpt_reg_LuxR_C"/>
</dbReference>
<dbReference type="Gene3D" id="1.25.40.10">
    <property type="entry name" value="Tetratricopeptide repeat domain"/>
    <property type="match status" value="1"/>
</dbReference>
<dbReference type="SUPFAM" id="SSF46894">
    <property type="entry name" value="C-terminal effector domain of the bipartite response regulators"/>
    <property type="match status" value="1"/>
</dbReference>
<evidence type="ECO:0000313" key="6">
    <source>
        <dbReference type="Proteomes" id="UP000657592"/>
    </source>
</evidence>
<dbReference type="InterPro" id="IPR016032">
    <property type="entry name" value="Sig_transdc_resp-reg_C-effctor"/>
</dbReference>
<evidence type="ECO:0000313" key="5">
    <source>
        <dbReference type="EMBL" id="GGH34372.1"/>
    </source>
</evidence>
<dbReference type="InterPro" id="IPR036388">
    <property type="entry name" value="WH-like_DNA-bd_sf"/>
</dbReference>
<dbReference type="PRINTS" id="PR00038">
    <property type="entry name" value="HTHLUXR"/>
</dbReference>
<protein>
    <recommendedName>
        <fullName evidence="4">HTH luxR-type domain-containing protein</fullName>
    </recommendedName>
</protein>
<dbReference type="CDD" id="cd06170">
    <property type="entry name" value="LuxR_C_like"/>
    <property type="match status" value="1"/>
</dbReference>
<evidence type="ECO:0000256" key="1">
    <source>
        <dbReference type="ARBA" id="ARBA00023015"/>
    </source>
</evidence>
<dbReference type="SMART" id="SM00421">
    <property type="entry name" value="HTH_LUXR"/>
    <property type="match status" value="1"/>
</dbReference>
<organism evidence="5 6">
    <name type="scientific">Microbacterium album</name>
    <dbReference type="NCBI Taxonomy" id="2053191"/>
    <lineage>
        <taxon>Bacteria</taxon>
        <taxon>Bacillati</taxon>
        <taxon>Actinomycetota</taxon>
        <taxon>Actinomycetes</taxon>
        <taxon>Micrococcales</taxon>
        <taxon>Microbacteriaceae</taxon>
        <taxon>Microbacterium</taxon>
    </lineage>
</organism>
<evidence type="ECO:0000256" key="2">
    <source>
        <dbReference type="ARBA" id="ARBA00023125"/>
    </source>
</evidence>
<keyword evidence="1" id="KW-0805">Transcription regulation</keyword>
<dbReference type="Proteomes" id="UP000657592">
    <property type="component" value="Unassembled WGS sequence"/>
</dbReference>
<dbReference type="GO" id="GO:0003677">
    <property type="term" value="F:DNA binding"/>
    <property type="evidence" value="ECO:0007669"/>
    <property type="project" value="UniProtKB-KW"/>
</dbReference>
<feature type="domain" description="HTH luxR-type" evidence="4">
    <location>
        <begin position="455"/>
        <end position="520"/>
    </location>
</feature>
<dbReference type="PROSITE" id="PS50043">
    <property type="entry name" value="HTH_LUXR_2"/>
    <property type="match status" value="1"/>
</dbReference>
<keyword evidence="2" id="KW-0238">DNA-binding</keyword>
<dbReference type="PANTHER" id="PTHR44688">
    <property type="entry name" value="DNA-BINDING TRANSCRIPTIONAL ACTIVATOR DEVR_DOSR"/>
    <property type="match status" value="1"/>
</dbReference>
<keyword evidence="3" id="KW-0804">Transcription</keyword>
<dbReference type="InterPro" id="IPR011990">
    <property type="entry name" value="TPR-like_helical_dom_sf"/>
</dbReference>
<dbReference type="SUPFAM" id="SSF48452">
    <property type="entry name" value="TPR-like"/>
    <property type="match status" value="1"/>
</dbReference>
<dbReference type="EMBL" id="BMJY01000001">
    <property type="protein sequence ID" value="GGH34372.1"/>
    <property type="molecule type" value="Genomic_DNA"/>
</dbReference>
<dbReference type="AlphaFoldDB" id="A0A917IDB1"/>
<dbReference type="GO" id="GO:0006355">
    <property type="term" value="P:regulation of DNA-templated transcription"/>
    <property type="evidence" value="ECO:0007669"/>
    <property type="project" value="InterPro"/>
</dbReference>
<gene>
    <name evidence="5" type="ORF">GCM10010921_02030</name>
</gene>
<evidence type="ECO:0000259" key="4">
    <source>
        <dbReference type="PROSITE" id="PS50043"/>
    </source>
</evidence>
<comment type="caution">
    <text evidence="5">The sequence shown here is derived from an EMBL/GenBank/DDBJ whole genome shotgun (WGS) entry which is preliminary data.</text>
</comment>
<sequence>MSAAPESATDDDALVGAILRALAASDHTGAIALAERHWGYLVSFRLGVLRAVVDALPDDFLQARPTFAVLRQLLLHTFLGPLRPTVYADTIPPLTADMPLLDHVVVHTARSAIARSVGRVSDAIAWADRARIELATASCEERAAAEHAMSELHEHWGLTFLFAGREREAIALFEQSYEWAERLGNPRGAVAAAGELAWLDAHAGRSDAARARLRRVRALIDENPGMHPTRGSHLLAEAILHVDALEIREAHAALEAMDDPGEHSLLRVAIRGLVSGYDPERDPSTVAAELLADVSAHHEGFAQAPLNLRMLGAAQARLHVRAGHPEWALRVLQRGERNGSSAATDGRTAPVLYLLGEHDRAYALTSQVLGDVEAPPRACVFALAVRAAIELHRGETALATDTFSQALELVVRYGLVVGFATLPPEDLRGLAALLPSDGRVAILDGLLDGLMAVPAVPQVPRLTRRERAVLATLATGATLPQAATRLSVSVNTVKTQLRSLHRKLGVHDRQQLIVAARRRGLL</sequence>
<reference evidence="5" key="1">
    <citation type="journal article" date="2014" name="Int. J. Syst. Evol. Microbiol.">
        <title>Complete genome sequence of Corynebacterium casei LMG S-19264T (=DSM 44701T), isolated from a smear-ripened cheese.</title>
        <authorList>
            <consortium name="US DOE Joint Genome Institute (JGI-PGF)"/>
            <person name="Walter F."/>
            <person name="Albersmeier A."/>
            <person name="Kalinowski J."/>
            <person name="Ruckert C."/>
        </authorList>
    </citation>
    <scope>NUCLEOTIDE SEQUENCE</scope>
    <source>
        <strain evidence="5">CGMCC 1.15794</strain>
    </source>
</reference>
<dbReference type="PANTHER" id="PTHR44688:SF16">
    <property type="entry name" value="DNA-BINDING TRANSCRIPTIONAL ACTIVATOR DEVR_DOSR"/>
    <property type="match status" value="1"/>
</dbReference>
<accession>A0A917IDB1</accession>
<proteinExistence type="predicted"/>
<dbReference type="Pfam" id="PF00196">
    <property type="entry name" value="GerE"/>
    <property type="match status" value="1"/>
</dbReference>
<dbReference type="RefSeq" id="WP_229663022.1">
    <property type="nucleotide sequence ID" value="NZ_BMJY01000001.1"/>
</dbReference>
<evidence type="ECO:0000256" key="3">
    <source>
        <dbReference type="ARBA" id="ARBA00023163"/>
    </source>
</evidence>
<reference evidence="5" key="2">
    <citation type="submission" date="2020-09" db="EMBL/GenBank/DDBJ databases">
        <authorList>
            <person name="Sun Q."/>
            <person name="Zhou Y."/>
        </authorList>
    </citation>
    <scope>NUCLEOTIDE SEQUENCE</scope>
    <source>
        <strain evidence="5">CGMCC 1.15794</strain>
    </source>
</reference>